<proteinExistence type="predicted"/>
<dbReference type="STRING" id="1183432.AGR3A_Cc260035"/>
<gene>
    <name evidence="2" type="ORF">AGR3A_Cc260035</name>
</gene>
<sequence>MQIAKKFRAGCLVKRGEGGAVSERNAPDQDSNLIALHPHILRLVRKLDKQIRKNTRPRPRESRARSHRHFCHKKSPERSGLLS</sequence>
<feature type="compositionally biased region" description="Basic residues" evidence="1">
    <location>
        <begin position="65"/>
        <end position="75"/>
    </location>
</feature>
<feature type="region of interest" description="Disordered" evidence="1">
    <location>
        <begin position="47"/>
        <end position="83"/>
    </location>
</feature>
<accession>A0A1S7PGQ5</accession>
<keyword evidence="3" id="KW-1185">Reference proteome</keyword>
<dbReference type="Proteomes" id="UP000191988">
    <property type="component" value="Unassembled WGS sequence"/>
</dbReference>
<protein>
    <submittedName>
        <fullName evidence="2">Uncharacterized protein</fullName>
    </submittedName>
</protein>
<dbReference type="EMBL" id="FBWK01000019">
    <property type="protein sequence ID" value="CUX21209.1"/>
    <property type="molecule type" value="Genomic_DNA"/>
</dbReference>
<evidence type="ECO:0000313" key="2">
    <source>
        <dbReference type="EMBL" id="CUX21209.1"/>
    </source>
</evidence>
<name>A0A1S7PGQ5_9HYPH</name>
<reference evidence="3" key="1">
    <citation type="submission" date="2016-01" db="EMBL/GenBank/DDBJ databases">
        <authorList>
            <person name="Regsiter A."/>
            <person name="william w."/>
        </authorList>
    </citation>
    <scope>NUCLEOTIDE SEQUENCE [LARGE SCALE GENOMIC DNA]</scope>
    <source>
        <strain evidence="3">CFBP 6623</strain>
    </source>
</reference>
<organism evidence="2 3">
    <name type="scientific">Agrobacterium tomkonis CFBP 6623</name>
    <dbReference type="NCBI Taxonomy" id="1183432"/>
    <lineage>
        <taxon>Bacteria</taxon>
        <taxon>Pseudomonadati</taxon>
        <taxon>Pseudomonadota</taxon>
        <taxon>Alphaproteobacteria</taxon>
        <taxon>Hyphomicrobiales</taxon>
        <taxon>Rhizobiaceae</taxon>
        <taxon>Rhizobium/Agrobacterium group</taxon>
        <taxon>Agrobacterium</taxon>
        <taxon>Agrobacterium tumefaciens complex</taxon>
    </lineage>
</organism>
<dbReference type="AlphaFoldDB" id="A0A1S7PGQ5"/>
<evidence type="ECO:0000313" key="3">
    <source>
        <dbReference type="Proteomes" id="UP000191988"/>
    </source>
</evidence>
<evidence type="ECO:0000256" key="1">
    <source>
        <dbReference type="SAM" id="MobiDB-lite"/>
    </source>
</evidence>